<evidence type="ECO:0000256" key="1">
    <source>
        <dbReference type="SAM" id="Phobius"/>
    </source>
</evidence>
<gene>
    <name evidence="2" type="ORF">AB3X52_01935</name>
</gene>
<name>A0ABV3SVG7_9ACTN</name>
<keyword evidence="1" id="KW-0812">Transmembrane</keyword>
<protein>
    <submittedName>
        <fullName evidence="2">DUF1360 domain-containing protein</fullName>
    </submittedName>
</protein>
<accession>A0ABV3SVG7</accession>
<feature type="transmembrane region" description="Helical" evidence="1">
    <location>
        <begin position="12"/>
        <end position="31"/>
    </location>
</feature>
<reference evidence="2 3" key="1">
    <citation type="submission" date="2024-07" db="EMBL/GenBank/DDBJ databases">
        <authorList>
            <person name="Lee S."/>
            <person name="Kang M."/>
        </authorList>
    </citation>
    <scope>NUCLEOTIDE SEQUENCE [LARGE SCALE GENOMIC DNA]</scope>
    <source>
        <strain evidence="2 3">DS6</strain>
    </source>
</reference>
<dbReference type="RefSeq" id="WP_367991012.1">
    <property type="nucleotide sequence ID" value="NZ_JBFPJR010000002.1"/>
</dbReference>
<keyword evidence="1" id="KW-1133">Transmembrane helix</keyword>
<dbReference type="EMBL" id="JBFPJR010000002">
    <property type="protein sequence ID" value="MEX0426362.1"/>
    <property type="molecule type" value="Genomic_DNA"/>
</dbReference>
<dbReference type="InterPro" id="IPR010773">
    <property type="entry name" value="Mycophage_PG1_Gp7"/>
</dbReference>
<organism evidence="2 3">
    <name type="scientific">Nocardioides eburneus</name>
    <dbReference type="NCBI Taxonomy" id="3231482"/>
    <lineage>
        <taxon>Bacteria</taxon>
        <taxon>Bacillati</taxon>
        <taxon>Actinomycetota</taxon>
        <taxon>Actinomycetes</taxon>
        <taxon>Propionibacteriales</taxon>
        <taxon>Nocardioidaceae</taxon>
        <taxon>Nocardioides</taxon>
    </lineage>
</organism>
<keyword evidence="1" id="KW-0472">Membrane</keyword>
<evidence type="ECO:0000313" key="3">
    <source>
        <dbReference type="Proteomes" id="UP001556631"/>
    </source>
</evidence>
<comment type="caution">
    <text evidence="2">The sequence shown here is derived from an EMBL/GenBank/DDBJ whole genome shotgun (WGS) entry which is preliminary data.</text>
</comment>
<evidence type="ECO:0000313" key="2">
    <source>
        <dbReference type="EMBL" id="MEX0426362.1"/>
    </source>
</evidence>
<dbReference type="Pfam" id="PF07098">
    <property type="entry name" value="DUF1360"/>
    <property type="match status" value="1"/>
</dbReference>
<keyword evidence="3" id="KW-1185">Reference proteome</keyword>
<sequence length="155" mass="16458">MADSPHAHYRIAGYLTVMSVFGSAVAAAGALSRVTGREPPAAYAVPDLVLGAVAAHKFARLVSKDGVTTPLRAPFTHFEENIGSAEVAESPREEPVRHVVGEMLTCPFCVTPWIATGYVAALTLAPRLARTWAAVFSIVGGSDFLQHAYAHVRTD</sequence>
<proteinExistence type="predicted"/>
<dbReference type="Proteomes" id="UP001556631">
    <property type="component" value="Unassembled WGS sequence"/>
</dbReference>